<keyword evidence="3" id="KW-1185">Reference proteome</keyword>
<dbReference type="RefSeq" id="WP_058290937.1">
    <property type="nucleotide sequence ID" value="NZ_CYSD01000039.1"/>
</dbReference>
<proteinExistence type="predicted"/>
<dbReference type="EMBL" id="CYSD01000039">
    <property type="protein sequence ID" value="CUH80480.1"/>
    <property type="molecule type" value="Genomic_DNA"/>
</dbReference>
<dbReference type="OrthoDB" id="7685535at2"/>
<dbReference type="InterPro" id="IPR028992">
    <property type="entry name" value="Hedgehog/Intein_dom"/>
</dbReference>
<dbReference type="Pfam" id="PF13403">
    <property type="entry name" value="Hint_2"/>
    <property type="match status" value="1"/>
</dbReference>
<dbReference type="STRING" id="928856.SAMN04488049_104201"/>
<protein>
    <recommendedName>
        <fullName evidence="1">Hedgehog/Intein (Hint) domain-containing protein</fullName>
    </recommendedName>
</protein>
<evidence type="ECO:0000313" key="3">
    <source>
        <dbReference type="Proteomes" id="UP000052022"/>
    </source>
</evidence>
<sequence>MLLDHKTAFSDYQPVDLLFDFSAAKPATGKSIQRPQSGGVLPATLIETDTGFRQARSLRPGDMVQTFDGGLREVQNIRHCVPRLTAMVTVPVGALGNDAELELPSDTLVALDLDTADRLFGTPVVLAKLISLVGYKGITTTLPQCMARVHIELEEEELLWAEGGMLVDSLCGDDDRFYPILSLTETRQLLASEENRALAHAGAKDLLEIALEADMAADTAHEDALQRSFTPSLPSAMSWSADWLASSALDVLFGRRAA</sequence>
<evidence type="ECO:0000259" key="1">
    <source>
        <dbReference type="Pfam" id="PF13403"/>
    </source>
</evidence>
<dbReference type="AlphaFoldDB" id="A0A0P1GFJ2"/>
<accession>A0A0P1GFJ2</accession>
<gene>
    <name evidence="2" type="ORF">TRM7557_02918</name>
</gene>
<reference evidence="2 3" key="1">
    <citation type="submission" date="2015-09" db="EMBL/GenBank/DDBJ databases">
        <authorList>
            <consortium name="Swine Surveillance"/>
        </authorList>
    </citation>
    <scope>NUCLEOTIDE SEQUENCE [LARGE SCALE GENOMIC DNA]</scope>
    <source>
        <strain evidence="2 3">CECT 7557</strain>
    </source>
</reference>
<organism evidence="2 3">
    <name type="scientific">Tritonibacter multivorans</name>
    <dbReference type="NCBI Taxonomy" id="928856"/>
    <lineage>
        <taxon>Bacteria</taxon>
        <taxon>Pseudomonadati</taxon>
        <taxon>Pseudomonadota</taxon>
        <taxon>Alphaproteobacteria</taxon>
        <taxon>Rhodobacterales</taxon>
        <taxon>Paracoccaceae</taxon>
        <taxon>Tritonibacter</taxon>
    </lineage>
</organism>
<evidence type="ECO:0000313" key="2">
    <source>
        <dbReference type="EMBL" id="CUH80480.1"/>
    </source>
</evidence>
<name>A0A0P1GFJ2_9RHOB</name>
<feature type="domain" description="Hedgehog/Intein (Hint)" evidence="1">
    <location>
        <begin position="42"/>
        <end position="163"/>
    </location>
</feature>
<dbReference type="Proteomes" id="UP000052022">
    <property type="component" value="Unassembled WGS sequence"/>
</dbReference>